<keyword evidence="1" id="KW-0812">Transmembrane</keyword>
<gene>
    <name evidence="2" type="ORF">JTE90_010993</name>
</gene>
<keyword evidence="3" id="KW-1185">Reference proteome</keyword>
<comment type="caution">
    <text evidence="2">The sequence shown here is derived from an EMBL/GenBank/DDBJ whole genome shotgun (WGS) entry which is preliminary data.</text>
</comment>
<accession>A0AAV6VED2</accession>
<name>A0AAV6VED2_9ARAC</name>
<protein>
    <submittedName>
        <fullName evidence="2">Uncharacterized protein</fullName>
    </submittedName>
</protein>
<dbReference type="EMBL" id="JAFNEN010000103">
    <property type="protein sequence ID" value="KAG8194379.1"/>
    <property type="molecule type" value="Genomic_DNA"/>
</dbReference>
<proteinExistence type="predicted"/>
<dbReference type="AlphaFoldDB" id="A0AAV6VED2"/>
<sequence>MLVNDVTSFTISVPCVVVTTSAVSVAVLSLKTNNSSVRLFHSYQELMPRADSQELMQQRAGLKTLALNYMIL</sequence>
<evidence type="ECO:0000313" key="3">
    <source>
        <dbReference type="Proteomes" id="UP000827092"/>
    </source>
</evidence>
<evidence type="ECO:0000313" key="2">
    <source>
        <dbReference type="EMBL" id="KAG8194379.1"/>
    </source>
</evidence>
<keyword evidence="1" id="KW-1133">Transmembrane helix</keyword>
<keyword evidence="1" id="KW-0472">Membrane</keyword>
<organism evidence="2 3">
    <name type="scientific">Oedothorax gibbosus</name>
    <dbReference type="NCBI Taxonomy" id="931172"/>
    <lineage>
        <taxon>Eukaryota</taxon>
        <taxon>Metazoa</taxon>
        <taxon>Ecdysozoa</taxon>
        <taxon>Arthropoda</taxon>
        <taxon>Chelicerata</taxon>
        <taxon>Arachnida</taxon>
        <taxon>Araneae</taxon>
        <taxon>Araneomorphae</taxon>
        <taxon>Entelegynae</taxon>
        <taxon>Araneoidea</taxon>
        <taxon>Linyphiidae</taxon>
        <taxon>Erigoninae</taxon>
        <taxon>Oedothorax</taxon>
    </lineage>
</organism>
<dbReference type="Proteomes" id="UP000827092">
    <property type="component" value="Unassembled WGS sequence"/>
</dbReference>
<reference evidence="2 3" key="1">
    <citation type="journal article" date="2022" name="Nat. Ecol. Evol.">
        <title>A masculinizing supergene underlies an exaggerated male reproductive morph in a spider.</title>
        <authorList>
            <person name="Hendrickx F."/>
            <person name="De Corte Z."/>
            <person name="Sonet G."/>
            <person name="Van Belleghem S.M."/>
            <person name="Kostlbacher S."/>
            <person name="Vangestel C."/>
        </authorList>
    </citation>
    <scope>NUCLEOTIDE SEQUENCE [LARGE SCALE GENOMIC DNA]</scope>
    <source>
        <strain evidence="2">W744_W776</strain>
    </source>
</reference>
<evidence type="ECO:0000256" key="1">
    <source>
        <dbReference type="SAM" id="Phobius"/>
    </source>
</evidence>
<feature type="transmembrane region" description="Helical" evidence="1">
    <location>
        <begin position="6"/>
        <end position="30"/>
    </location>
</feature>